<dbReference type="SMART" id="SM00091">
    <property type="entry name" value="PAS"/>
    <property type="match status" value="1"/>
</dbReference>
<dbReference type="Gene3D" id="3.30.565.10">
    <property type="entry name" value="Histidine kinase-like ATPase, C-terminal domain"/>
    <property type="match status" value="1"/>
</dbReference>
<dbReference type="InterPro" id="IPR035965">
    <property type="entry name" value="PAS-like_dom_sf"/>
</dbReference>
<feature type="domain" description="PAS" evidence="10">
    <location>
        <begin position="130"/>
        <end position="176"/>
    </location>
</feature>
<keyword evidence="5" id="KW-0175">Coiled coil</keyword>
<keyword evidence="3 4" id="KW-0597">Phosphoprotein</keyword>
<evidence type="ECO:0000313" key="13">
    <source>
        <dbReference type="Proteomes" id="UP000614714"/>
    </source>
</evidence>
<dbReference type="InterPro" id="IPR036890">
    <property type="entry name" value="HATPase_C_sf"/>
</dbReference>
<feature type="coiled-coil region" evidence="5">
    <location>
        <begin position="237"/>
        <end position="264"/>
    </location>
</feature>
<evidence type="ECO:0000256" key="3">
    <source>
        <dbReference type="ARBA" id="ARBA00022553"/>
    </source>
</evidence>
<protein>
    <recommendedName>
        <fullName evidence="2">histidine kinase</fullName>
        <ecNumber evidence="2">2.7.13.3</ecNumber>
    </recommendedName>
</protein>
<dbReference type="PROSITE" id="PS50112">
    <property type="entry name" value="PAS"/>
    <property type="match status" value="1"/>
</dbReference>
<sequence length="658" mass="71810">MGIRKDWPELQGILNKGLAAIGKEERTLALQKWLYVDDLHWRPTRTLVIGIVAALLALLLAGAAYANYALKKVVRSRTASLQEELGERARAEQALKALSIELEDRVRSRTADLEREIAERTRSEQEVAASEQRFRQLFQNVADPVYIADATGRILAANDQACSELGFTREELTAKSIGDLDAISDDEGKVVRQIESVPTASSVTFETMHRRQDGTTFPAEVKVRRIDFEGRPAVIGVARNISERKKAEEERIRLEQQLLHAQKLESLGVLAGGIAHDFNNILTSIIGNAELAQLRLTPESPVLDNLQRIEASAVRAADLARQMLAYSGKGKFIIESIDLNRLLKEMGHMLQVAISKKAVLRYNMSEELPAVEVDATQIRQIVMNLVINASEAIGDHDGVIAISTGCLECREEYLKDPWLIDPIAEGSYVALEVSDSGCGMNKETLARIFDPFFTTKFTGRGLGMAAVLGIIRSHKGAIKVYSEPGRGTSFKVLLPVTSGAAGAAADGVPELKADLWRGSGVVLLVDDEETIRSTGSELLRELGFEVVTAADGCEAVEIYRSHPDIVLVLLDLTMPHMDGEQCFRELRRLDPAVRVIMSSGFSEHEVSQKFVGKGLAGLIQKPYKLSSLRDTIRAGGLGSAPVTADAASAPSSAPRSPD</sequence>
<evidence type="ECO:0000256" key="1">
    <source>
        <dbReference type="ARBA" id="ARBA00000085"/>
    </source>
</evidence>
<keyword evidence="7" id="KW-1133">Transmembrane helix</keyword>
<dbReference type="SUPFAM" id="SSF47384">
    <property type="entry name" value="Homodimeric domain of signal transducing histidine kinase"/>
    <property type="match status" value="1"/>
</dbReference>
<evidence type="ECO:0000256" key="6">
    <source>
        <dbReference type="SAM" id="MobiDB-lite"/>
    </source>
</evidence>
<accession>A0ABS0YJJ1</accession>
<proteinExistence type="predicted"/>
<feature type="transmembrane region" description="Helical" evidence="7">
    <location>
        <begin position="47"/>
        <end position="70"/>
    </location>
</feature>
<dbReference type="InterPro" id="IPR003661">
    <property type="entry name" value="HisK_dim/P_dom"/>
</dbReference>
<dbReference type="PRINTS" id="PR00344">
    <property type="entry name" value="BCTRLSENSOR"/>
</dbReference>
<dbReference type="EC" id="2.7.13.3" evidence="2"/>
<comment type="catalytic activity">
    <reaction evidence="1">
        <text>ATP + protein L-histidine = ADP + protein N-phospho-L-histidine.</text>
        <dbReference type="EC" id="2.7.13.3"/>
    </reaction>
</comment>
<dbReference type="SUPFAM" id="SSF55874">
    <property type="entry name" value="ATPase domain of HSP90 chaperone/DNA topoisomerase II/histidine kinase"/>
    <property type="match status" value="1"/>
</dbReference>
<dbReference type="Pfam" id="PF02518">
    <property type="entry name" value="HATPase_c"/>
    <property type="match status" value="1"/>
</dbReference>
<dbReference type="Gene3D" id="3.30.450.20">
    <property type="entry name" value="PAS domain"/>
    <property type="match status" value="1"/>
</dbReference>
<dbReference type="Gene3D" id="1.10.287.130">
    <property type="match status" value="1"/>
</dbReference>
<dbReference type="InterPro" id="IPR003594">
    <property type="entry name" value="HATPase_dom"/>
</dbReference>
<dbReference type="SMART" id="SM00387">
    <property type="entry name" value="HATPase_c"/>
    <property type="match status" value="1"/>
</dbReference>
<dbReference type="PROSITE" id="PS50113">
    <property type="entry name" value="PAC"/>
    <property type="match status" value="1"/>
</dbReference>
<feature type="coiled-coil region" evidence="5">
    <location>
        <begin position="81"/>
        <end position="133"/>
    </location>
</feature>
<keyword evidence="7" id="KW-0812">Transmembrane</keyword>
<comment type="caution">
    <text evidence="12">The sequence shown here is derived from an EMBL/GenBank/DDBJ whole genome shotgun (WGS) entry which is preliminary data.</text>
</comment>
<dbReference type="Gene3D" id="3.40.50.2300">
    <property type="match status" value="1"/>
</dbReference>
<dbReference type="PROSITE" id="PS50109">
    <property type="entry name" value="HIS_KIN"/>
    <property type="match status" value="1"/>
</dbReference>
<name>A0ABS0YJJ1_9BACT</name>
<dbReference type="SUPFAM" id="SSF52172">
    <property type="entry name" value="CheY-like"/>
    <property type="match status" value="1"/>
</dbReference>
<dbReference type="Pfam" id="PF00072">
    <property type="entry name" value="Response_reg"/>
    <property type="match status" value="1"/>
</dbReference>
<evidence type="ECO:0000259" key="11">
    <source>
        <dbReference type="PROSITE" id="PS50113"/>
    </source>
</evidence>
<evidence type="ECO:0000256" key="2">
    <source>
        <dbReference type="ARBA" id="ARBA00012438"/>
    </source>
</evidence>
<dbReference type="Pfam" id="PF00512">
    <property type="entry name" value="HisKA"/>
    <property type="match status" value="1"/>
</dbReference>
<reference evidence="12 13" key="1">
    <citation type="submission" date="2020-12" db="EMBL/GenBank/DDBJ databases">
        <title>Geomonas sp. Red421, isolated from paddy soil.</title>
        <authorList>
            <person name="Xu Z."/>
            <person name="Zhang Z."/>
            <person name="Masuda Y."/>
            <person name="Itoh H."/>
            <person name="Senoo K."/>
        </authorList>
    </citation>
    <scope>NUCLEOTIDE SEQUENCE [LARGE SCALE GENOMIC DNA]</scope>
    <source>
        <strain evidence="12 13">Red421</strain>
    </source>
</reference>
<dbReference type="InterPro" id="IPR011006">
    <property type="entry name" value="CheY-like_superfamily"/>
</dbReference>
<dbReference type="PANTHER" id="PTHR43065:SF42">
    <property type="entry name" value="TWO-COMPONENT SENSOR PPRA"/>
    <property type="match status" value="1"/>
</dbReference>
<dbReference type="Proteomes" id="UP000614714">
    <property type="component" value="Unassembled WGS sequence"/>
</dbReference>
<evidence type="ECO:0000256" key="7">
    <source>
        <dbReference type="SAM" id="Phobius"/>
    </source>
</evidence>
<dbReference type="SMART" id="SM00448">
    <property type="entry name" value="REC"/>
    <property type="match status" value="1"/>
</dbReference>
<evidence type="ECO:0000259" key="9">
    <source>
        <dbReference type="PROSITE" id="PS50110"/>
    </source>
</evidence>
<dbReference type="InterPro" id="IPR000014">
    <property type="entry name" value="PAS"/>
</dbReference>
<feature type="compositionally biased region" description="Low complexity" evidence="6">
    <location>
        <begin position="639"/>
        <end position="658"/>
    </location>
</feature>
<dbReference type="CDD" id="cd00082">
    <property type="entry name" value="HisKA"/>
    <property type="match status" value="1"/>
</dbReference>
<keyword evidence="7" id="KW-0472">Membrane</keyword>
<dbReference type="Gene3D" id="3.40.190.10">
    <property type="entry name" value="Periplasmic binding protein-like II"/>
    <property type="match status" value="1"/>
</dbReference>
<dbReference type="InterPro" id="IPR004358">
    <property type="entry name" value="Sig_transdc_His_kin-like_C"/>
</dbReference>
<feature type="domain" description="PAC" evidence="11">
    <location>
        <begin position="203"/>
        <end position="253"/>
    </location>
</feature>
<feature type="modified residue" description="4-aspartylphosphate" evidence="4">
    <location>
        <position position="571"/>
    </location>
</feature>
<dbReference type="InterPro" id="IPR036097">
    <property type="entry name" value="HisK_dim/P_sf"/>
</dbReference>
<evidence type="ECO:0000256" key="4">
    <source>
        <dbReference type="PROSITE-ProRule" id="PRU00169"/>
    </source>
</evidence>
<dbReference type="PANTHER" id="PTHR43065">
    <property type="entry name" value="SENSOR HISTIDINE KINASE"/>
    <property type="match status" value="1"/>
</dbReference>
<gene>
    <name evidence="12" type="ORF">JFN91_19895</name>
</gene>
<evidence type="ECO:0000313" key="12">
    <source>
        <dbReference type="EMBL" id="MBJ6752484.1"/>
    </source>
</evidence>
<feature type="domain" description="Histidine kinase" evidence="8">
    <location>
        <begin position="273"/>
        <end position="498"/>
    </location>
</feature>
<dbReference type="SMART" id="SM00388">
    <property type="entry name" value="HisKA"/>
    <property type="match status" value="1"/>
</dbReference>
<organism evidence="12 13">
    <name type="scientific">Geomonas anaerohicana</name>
    <dbReference type="NCBI Taxonomy" id="2798583"/>
    <lineage>
        <taxon>Bacteria</taxon>
        <taxon>Pseudomonadati</taxon>
        <taxon>Thermodesulfobacteriota</taxon>
        <taxon>Desulfuromonadia</taxon>
        <taxon>Geobacterales</taxon>
        <taxon>Geobacteraceae</taxon>
        <taxon>Geomonas</taxon>
    </lineage>
</organism>
<dbReference type="InterPro" id="IPR005467">
    <property type="entry name" value="His_kinase_dom"/>
</dbReference>
<feature type="domain" description="Response regulatory" evidence="9">
    <location>
        <begin position="521"/>
        <end position="636"/>
    </location>
</feature>
<evidence type="ECO:0000259" key="8">
    <source>
        <dbReference type="PROSITE" id="PS50109"/>
    </source>
</evidence>
<dbReference type="SUPFAM" id="SSF55785">
    <property type="entry name" value="PYP-like sensor domain (PAS domain)"/>
    <property type="match status" value="1"/>
</dbReference>
<dbReference type="PROSITE" id="PS50110">
    <property type="entry name" value="RESPONSE_REGULATORY"/>
    <property type="match status" value="1"/>
</dbReference>
<dbReference type="EMBL" id="JAEMHL010000016">
    <property type="protein sequence ID" value="MBJ6752484.1"/>
    <property type="molecule type" value="Genomic_DNA"/>
</dbReference>
<dbReference type="InterPro" id="IPR000700">
    <property type="entry name" value="PAS-assoc_C"/>
</dbReference>
<dbReference type="CDD" id="cd00130">
    <property type="entry name" value="PAS"/>
    <property type="match status" value="1"/>
</dbReference>
<evidence type="ECO:0000256" key="5">
    <source>
        <dbReference type="SAM" id="Coils"/>
    </source>
</evidence>
<keyword evidence="13" id="KW-1185">Reference proteome</keyword>
<evidence type="ECO:0000259" key="10">
    <source>
        <dbReference type="PROSITE" id="PS50112"/>
    </source>
</evidence>
<feature type="region of interest" description="Disordered" evidence="6">
    <location>
        <begin position="638"/>
        <end position="658"/>
    </location>
</feature>
<dbReference type="NCBIfam" id="TIGR00229">
    <property type="entry name" value="sensory_box"/>
    <property type="match status" value="1"/>
</dbReference>
<dbReference type="Pfam" id="PF13426">
    <property type="entry name" value="PAS_9"/>
    <property type="match status" value="1"/>
</dbReference>
<dbReference type="InterPro" id="IPR001789">
    <property type="entry name" value="Sig_transdc_resp-reg_receiver"/>
</dbReference>